<keyword evidence="13" id="KW-0012">Acyltransferase</keyword>
<evidence type="ECO:0000259" key="17">
    <source>
        <dbReference type="SMART" id="SM00729"/>
    </source>
</evidence>
<dbReference type="GO" id="GO:0000049">
    <property type="term" value="F:tRNA binding"/>
    <property type="evidence" value="ECO:0007669"/>
    <property type="project" value="UniProtKB-KW"/>
</dbReference>
<dbReference type="PATRIC" id="fig|79604.3.peg.971"/>
<evidence type="ECO:0000256" key="4">
    <source>
        <dbReference type="ARBA" id="ARBA00022485"/>
    </source>
</evidence>
<evidence type="ECO:0000256" key="7">
    <source>
        <dbReference type="ARBA" id="ARBA00022691"/>
    </source>
</evidence>
<dbReference type="Pfam" id="PF04055">
    <property type="entry name" value="Radical_SAM"/>
    <property type="match status" value="1"/>
</dbReference>
<feature type="domain" description="Elp3/MiaA/NifB-like radical SAM core" evidence="17">
    <location>
        <begin position="91"/>
        <end position="409"/>
    </location>
</feature>
<evidence type="ECO:0000256" key="11">
    <source>
        <dbReference type="ARBA" id="ARBA00023004"/>
    </source>
</evidence>
<organism evidence="18 19">
    <name type="scientific">Denitrobacterium detoxificans</name>
    <dbReference type="NCBI Taxonomy" id="79604"/>
    <lineage>
        <taxon>Bacteria</taxon>
        <taxon>Bacillati</taxon>
        <taxon>Actinomycetota</taxon>
        <taxon>Coriobacteriia</taxon>
        <taxon>Eggerthellales</taxon>
        <taxon>Eggerthellaceae</taxon>
        <taxon>Denitrobacterium</taxon>
    </lineage>
</organism>
<dbReference type="InterPro" id="IPR039661">
    <property type="entry name" value="ELP3"/>
</dbReference>
<evidence type="ECO:0000256" key="15">
    <source>
        <dbReference type="ARBA" id="ARBA00047372"/>
    </source>
</evidence>
<dbReference type="SFLD" id="SFLDF00344">
    <property type="entry name" value="ELP3-like"/>
    <property type="match status" value="1"/>
</dbReference>
<dbReference type="PANTHER" id="PTHR11135">
    <property type="entry name" value="HISTONE ACETYLTRANSFERASE-RELATED"/>
    <property type="match status" value="1"/>
</dbReference>
<feature type="coiled-coil region" evidence="16">
    <location>
        <begin position="177"/>
        <end position="204"/>
    </location>
</feature>
<dbReference type="Proteomes" id="UP000182975">
    <property type="component" value="Unassembled WGS sequence"/>
</dbReference>
<dbReference type="InterPro" id="IPR023404">
    <property type="entry name" value="rSAM_horseshoe"/>
</dbReference>
<dbReference type="SUPFAM" id="SSF102114">
    <property type="entry name" value="Radical SAM enzymes"/>
    <property type="match status" value="1"/>
</dbReference>
<keyword evidence="12" id="KW-0411">Iron-sulfur</keyword>
<dbReference type="STRING" id="79604.AAY81_04775"/>
<evidence type="ECO:0000256" key="2">
    <source>
        <dbReference type="ARBA" id="ARBA00005217"/>
    </source>
</evidence>
<dbReference type="InterPro" id="IPR016181">
    <property type="entry name" value="Acyl_CoA_acyltransferase"/>
</dbReference>
<dbReference type="InterPro" id="IPR006638">
    <property type="entry name" value="Elp3/MiaA/NifB-like_rSAM"/>
</dbReference>
<dbReference type="KEGG" id="ddt:AAY81_04775"/>
<dbReference type="CDD" id="cd04301">
    <property type="entry name" value="NAT_SF"/>
    <property type="match status" value="1"/>
</dbReference>
<dbReference type="GO" id="GO:0046872">
    <property type="term" value="F:metal ion binding"/>
    <property type="evidence" value="ECO:0007669"/>
    <property type="project" value="UniProtKB-KW"/>
</dbReference>
<reference evidence="19" key="1">
    <citation type="submission" date="2016-10" db="EMBL/GenBank/DDBJ databases">
        <authorList>
            <person name="Varghese N."/>
        </authorList>
    </citation>
    <scope>NUCLEOTIDE SEQUENCE [LARGE SCALE GENOMIC DNA]</scope>
    <source>
        <strain evidence="19">DSM 21843</strain>
    </source>
</reference>
<comment type="similarity">
    <text evidence="3">Belongs to the ELP3 family.</text>
</comment>
<evidence type="ECO:0000256" key="13">
    <source>
        <dbReference type="ARBA" id="ARBA00023315"/>
    </source>
</evidence>
<dbReference type="Gene3D" id="3.80.30.20">
    <property type="entry name" value="tm_1862 like domain"/>
    <property type="match status" value="1"/>
</dbReference>
<dbReference type="GO" id="GO:0106261">
    <property type="term" value="F:tRNA uridine(34) acetyltransferase activity"/>
    <property type="evidence" value="ECO:0007669"/>
    <property type="project" value="UniProtKB-EC"/>
</dbReference>
<dbReference type="GO" id="GO:0033588">
    <property type="term" value="C:elongator holoenzyme complex"/>
    <property type="evidence" value="ECO:0007669"/>
    <property type="project" value="TreeGrafter"/>
</dbReference>
<comment type="catalytic activity">
    <reaction evidence="15">
        <text>uridine(34) in tRNA + acetyl-CoA + S-adenosyl-L-methionine + H2O = 5-(carboxymethyl)uridine(34) in tRNA + 5'-deoxyadenosine + L-methionine + CoA + 2 H(+)</text>
        <dbReference type="Rhea" id="RHEA:61020"/>
        <dbReference type="Rhea" id="RHEA-COMP:10407"/>
        <dbReference type="Rhea" id="RHEA-COMP:11727"/>
        <dbReference type="ChEBI" id="CHEBI:15377"/>
        <dbReference type="ChEBI" id="CHEBI:15378"/>
        <dbReference type="ChEBI" id="CHEBI:17319"/>
        <dbReference type="ChEBI" id="CHEBI:57287"/>
        <dbReference type="ChEBI" id="CHEBI:57288"/>
        <dbReference type="ChEBI" id="CHEBI:57844"/>
        <dbReference type="ChEBI" id="CHEBI:59789"/>
        <dbReference type="ChEBI" id="CHEBI:65315"/>
        <dbReference type="ChEBI" id="CHEBI:74882"/>
        <dbReference type="EC" id="2.3.1.311"/>
    </reaction>
    <physiologicalReaction direction="left-to-right" evidence="15">
        <dbReference type="Rhea" id="RHEA:61021"/>
    </physiologicalReaction>
</comment>
<dbReference type="GO" id="GO:0005737">
    <property type="term" value="C:cytoplasm"/>
    <property type="evidence" value="ECO:0007669"/>
    <property type="project" value="TreeGrafter"/>
</dbReference>
<keyword evidence="10" id="KW-0694">RNA-binding</keyword>
<name>A0A172RXV1_9ACTN</name>
<evidence type="ECO:0000256" key="9">
    <source>
        <dbReference type="ARBA" id="ARBA00022723"/>
    </source>
</evidence>
<proteinExistence type="inferred from homology"/>
<dbReference type="InterPro" id="IPR034687">
    <property type="entry name" value="ELP3-like"/>
</dbReference>
<dbReference type="NCBIfam" id="TIGR01211">
    <property type="entry name" value="ELP3"/>
    <property type="match status" value="1"/>
</dbReference>
<dbReference type="InterPro" id="IPR000182">
    <property type="entry name" value="GNAT_dom"/>
</dbReference>
<keyword evidence="5" id="KW-0820">tRNA-binding</keyword>
<evidence type="ECO:0000256" key="3">
    <source>
        <dbReference type="ARBA" id="ARBA00005494"/>
    </source>
</evidence>
<dbReference type="Gene3D" id="3.40.630.30">
    <property type="match status" value="1"/>
</dbReference>
<dbReference type="InterPro" id="IPR032432">
    <property type="entry name" value="Radical_SAM_C"/>
</dbReference>
<keyword evidence="16" id="KW-0175">Coiled coil</keyword>
<evidence type="ECO:0000313" key="18">
    <source>
        <dbReference type="EMBL" id="SEP00149.1"/>
    </source>
</evidence>
<evidence type="ECO:0000256" key="1">
    <source>
        <dbReference type="ARBA" id="ARBA00001966"/>
    </source>
</evidence>
<comment type="pathway">
    <text evidence="2">tRNA modification.</text>
</comment>
<evidence type="ECO:0000256" key="5">
    <source>
        <dbReference type="ARBA" id="ARBA00022555"/>
    </source>
</evidence>
<sequence length="603" mass="68568">MEELFTEILALLRTTGSLEQKPLDALLRSFNARTHEQSRTYAKKKILPYYLGVKNTQPALWESWHVTPQEETALFAALRMKPRRSASGVATITVITKPWTCGSDCIYCPNDIRMPKSYLHAEPACQRAERAYFDPYLQVGARLRALVQMGHATDKVELIVLGGTFTDYPSEYQTWFIKEAFRALNEHAIEIEAWESRRSAYQNAGIARDDDELAAQTQEAQASINARQTSFNEAATQLYKKGANWQSVASWQTATYQELEREHVRNETAKHRVVGLVVETRPDAITTDSLRKLRAYGCTKVQIGVQSLQPGILKTNNRNLTPSSIARAFDLLRLFGFKIHAHFMVNLVGATPEGDINDYRSFVSDAPYQPDEVKLYPTALIAGARLEQLYLEGAWKPYDEKTLVNVLAQDVVNTPPFVRISRMIRDFSSNDIMAGNKKTNLRQMVENELQDRNAEVREIRYREIAGSDIDPKKLMLDEYRYETNATSERFLQWTLPDGRIAGFLRLSLPRESAFETYRNDDLPTHPNEAMIREVHVYGNAAHISGHDGTAQHLGLGKKLIEEACRIAAAEGYDRINVISAIGTREYYRKRGFADNGLYQRKTL</sequence>
<gene>
    <name evidence="18" type="ORF">SAMN02910314_01878</name>
</gene>
<dbReference type="EC" id="2.3.1.311" evidence="14"/>
<dbReference type="GO" id="GO:0051539">
    <property type="term" value="F:4 iron, 4 sulfur cluster binding"/>
    <property type="evidence" value="ECO:0007669"/>
    <property type="project" value="UniProtKB-KW"/>
</dbReference>
<comment type="cofactor">
    <cofactor evidence="1">
        <name>[4Fe-4S] cluster</name>
        <dbReference type="ChEBI" id="CHEBI:49883"/>
    </cofactor>
</comment>
<keyword evidence="7" id="KW-0949">S-adenosyl-L-methionine</keyword>
<evidence type="ECO:0000256" key="16">
    <source>
        <dbReference type="SAM" id="Coils"/>
    </source>
</evidence>
<dbReference type="SFLD" id="SFLDG01086">
    <property type="entry name" value="elongater_protein-like"/>
    <property type="match status" value="1"/>
</dbReference>
<keyword evidence="11" id="KW-0408">Iron</keyword>
<dbReference type="OrthoDB" id="9815044at2"/>
<keyword evidence="19" id="KW-1185">Reference proteome</keyword>
<dbReference type="InterPro" id="IPR058240">
    <property type="entry name" value="rSAM_sf"/>
</dbReference>
<dbReference type="SFLD" id="SFLDS00029">
    <property type="entry name" value="Radical_SAM"/>
    <property type="match status" value="1"/>
</dbReference>
<protein>
    <recommendedName>
        <fullName evidence="14">tRNA carboxymethyluridine synthase</fullName>
        <ecNumber evidence="14">2.3.1.311</ecNumber>
    </recommendedName>
</protein>
<dbReference type="Pfam" id="PF00583">
    <property type="entry name" value="Acetyltransf_1"/>
    <property type="match status" value="1"/>
</dbReference>
<evidence type="ECO:0000256" key="6">
    <source>
        <dbReference type="ARBA" id="ARBA00022679"/>
    </source>
</evidence>
<dbReference type="EMBL" id="FOEC01000017">
    <property type="protein sequence ID" value="SEP00149.1"/>
    <property type="molecule type" value="Genomic_DNA"/>
</dbReference>
<dbReference type="AlphaFoldDB" id="A0A172RXV1"/>
<keyword evidence="4" id="KW-0004">4Fe-4S</keyword>
<accession>A0A172RXV1</accession>
<evidence type="ECO:0000313" key="19">
    <source>
        <dbReference type="Proteomes" id="UP000182975"/>
    </source>
</evidence>
<dbReference type="PANTHER" id="PTHR11135:SF2">
    <property type="entry name" value="ELONGATOR COMPLEX PROTEIN 3"/>
    <property type="match status" value="1"/>
</dbReference>
<keyword evidence="9" id="KW-0479">Metal-binding</keyword>
<dbReference type="SMART" id="SM00729">
    <property type="entry name" value="Elp3"/>
    <property type="match status" value="1"/>
</dbReference>
<dbReference type="SUPFAM" id="SSF55729">
    <property type="entry name" value="Acyl-CoA N-acyltransferases (Nat)"/>
    <property type="match status" value="1"/>
</dbReference>
<dbReference type="Pfam" id="PF16199">
    <property type="entry name" value="Radical_SAM_C"/>
    <property type="match status" value="1"/>
</dbReference>
<dbReference type="RefSeq" id="WP_066662041.1">
    <property type="nucleotide sequence ID" value="NZ_CP011402.1"/>
</dbReference>
<dbReference type="InterPro" id="IPR007197">
    <property type="entry name" value="rSAM"/>
</dbReference>
<evidence type="ECO:0000256" key="10">
    <source>
        <dbReference type="ARBA" id="ARBA00022884"/>
    </source>
</evidence>
<keyword evidence="6" id="KW-0808">Transferase</keyword>
<evidence type="ECO:0000256" key="8">
    <source>
        <dbReference type="ARBA" id="ARBA00022694"/>
    </source>
</evidence>
<evidence type="ECO:0000256" key="14">
    <source>
        <dbReference type="ARBA" id="ARBA00044771"/>
    </source>
</evidence>
<evidence type="ECO:0000256" key="12">
    <source>
        <dbReference type="ARBA" id="ARBA00023014"/>
    </source>
</evidence>
<keyword evidence="8" id="KW-0819">tRNA processing</keyword>
<dbReference type="GO" id="GO:0002926">
    <property type="term" value="P:tRNA wobble base 5-methoxycarbonylmethyl-2-thiouridinylation"/>
    <property type="evidence" value="ECO:0007669"/>
    <property type="project" value="TreeGrafter"/>
</dbReference>